<keyword evidence="6" id="KW-0472">Membrane</keyword>
<dbReference type="InterPro" id="IPR008942">
    <property type="entry name" value="ENTH_VHS"/>
</dbReference>
<dbReference type="InterPro" id="IPR048050">
    <property type="entry name" value="ANTH_N_plant"/>
</dbReference>
<proteinExistence type="predicted"/>
<evidence type="ECO:0000256" key="6">
    <source>
        <dbReference type="ARBA" id="ARBA00023136"/>
    </source>
</evidence>
<dbReference type="GO" id="GO:0005794">
    <property type="term" value="C:Golgi apparatus"/>
    <property type="evidence" value="ECO:0007669"/>
    <property type="project" value="UniProtKB-SubCell"/>
</dbReference>
<keyword evidence="5" id="KW-0333">Golgi apparatus</keyword>
<dbReference type="SUPFAM" id="SSF48464">
    <property type="entry name" value="ENTH/VHS domain"/>
    <property type="match status" value="1"/>
</dbReference>
<dbReference type="InterPro" id="IPR014712">
    <property type="entry name" value="ANTH_dom_sf"/>
</dbReference>
<dbReference type="SMART" id="SM00273">
    <property type="entry name" value="ENTH"/>
    <property type="match status" value="1"/>
</dbReference>
<evidence type="ECO:0000256" key="5">
    <source>
        <dbReference type="ARBA" id="ARBA00023034"/>
    </source>
</evidence>
<organism evidence="11 12">
    <name type="scientific">Zostera marina</name>
    <name type="common">Eelgrass</name>
    <dbReference type="NCBI Taxonomy" id="29655"/>
    <lineage>
        <taxon>Eukaryota</taxon>
        <taxon>Viridiplantae</taxon>
        <taxon>Streptophyta</taxon>
        <taxon>Embryophyta</taxon>
        <taxon>Tracheophyta</taxon>
        <taxon>Spermatophyta</taxon>
        <taxon>Magnoliopsida</taxon>
        <taxon>Liliopsida</taxon>
        <taxon>Zosteraceae</taxon>
        <taxon>Zostera</taxon>
    </lineage>
</organism>
<dbReference type="InterPro" id="IPR045192">
    <property type="entry name" value="AP180-like"/>
</dbReference>
<name>A0A0K9PS63_ZOSMR</name>
<dbReference type="OrthoDB" id="44015at2759"/>
<dbReference type="Gene3D" id="1.25.40.90">
    <property type="match status" value="1"/>
</dbReference>
<dbReference type="PANTHER" id="PTHR22951:SF13">
    <property type="entry name" value="ASSEMBLY PROTEIN, PUTATIVE, EXPRESSED-RELATED"/>
    <property type="match status" value="1"/>
</dbReference>
<keyword evidence="7" id="KW-0168">Coated pit</keyword>
<dbReference type="PANTHER" id="PTHR22951">
    <property type="entry name" value="CLATHRIN ASSEMBLY PROTEIN"/>
    <property type="match status" value="1"/>
</dbReference>
<keyword evidence="8" id="KW-0968">Cytoplasmic vesicle</keyword>
<evidence type="ECO:0000313" key="11">
    <source>
        <dbReference type="EMBL" id="KMZ71821.1"/>
    </source>
</evidence>
<dbReference type="GO" id="GO:0006900">
    <property type="term" value="P:vesicle budding from membrane"/>
    <property type="evidence" value="ECO:0000318"/>
    <property type="project" value="GO_Central"/>
</dbReference>
<feature type="region of interest" description="Disordered" evidence="9">
    <location>
        <begin position="391"/>
        <end position="425"/>
    </location>
</feature>
<dbReference type="GO" id="GO:0048268">
    <property type="term" value="P:clathrin coat assembly"/>
    <property type="evidence" value="ECO:0007669"/>
    <property type="project" value="InterPro"/>
</dbReference>
<keyword evidence="4" id="KW-0254">Endocytosis</keyword>
<dbReference type="Gene3D" id="1.20.58.150">
    <property type="entry name" value="ANTH domain"/>
    <property type="match status" value="1"/>
</dbReference>
<dbReference type="Proteomes" id="UP000036987">
    <property type="component" value="Unassembled WGS sequence"/>
</dbReference>
<comment type="subcellular location">
    <subcellularLocation>
        <location evidence="1">Cytoplasmic vesicle</location>
        <location evidence="1">Clathrin-coated vesicle</location>
    </subcellularLocation>
    <subcellularLocation>
        <location evidence="2">Golgi apparatus</location>
    </subcellularLocation>
    <subcellularLocation>
        <location evidence="3">Membrane</location>
        <location evidence="3">Clathrin-coated pit</location>
    </subcellularLocation>
</comment>
<dbReference type="GO" id="GO:0000149">
    <property type="term" value="F:SNARE binding"/>
    <property type="evidence" value="ECO:0000318"/>
    <property type="project" value="GO_Central"/>
</dbReference>
<dbReference type="AlphaFoldDB" id="A0A0K9PS63"/>
<dbReference type="GO" id="GO:0005546">
    <property type="term" value="F:phosphatidylinositol-4,5-bisphosphate binding"/>
    <property type="evidence" value="ECO:0000318"/>
    <property type="project" value="GO_Central"/>
</dbReference>
<dbReference type="GO" id="GO:0072583">
    <property type="term" value="P:clathrin-dependent endocytosis"/>
    <property type="evidence" value="ECO:0000318"/>
    <property type="project" value="GO_Central"/>
</dbReference>
<evidence type="ECO:0000256" key="4">
    <source>
        <dbReference type="ARBA" id="ARBA00022583"/>
    </source>
</evidence>
<dbReference type="CDD" id="cd16987">
    <property type="entry name" value="ANTH_N_AP180_plant"/>
    <property type="match status" value="1"/>
</dbReference>
<dbReference type="Pfam" id="PF07651">
    <property type="entry name" value="ANTH"/>
    <property type="match status" value="2"/>
</dbReference>
<reference evidence="12" key="1">
    <citation type="journal article" date="2016" name="Nature">
        <title>The genome of the seagrass Zostera marina reveals angiosperm adaptation to the sea.</title>
        <authorList>
            <person name="Olsen J.L."/>
            <person name="Rouze P."/>
            <person name="Verhelst B."/>
            <person name="Lin Y.-C."/>
            <person name="Bayer T."/>
            <person name="Collen J."/>
            <person name="Dattolo E."/>
            <person name="De Paoli E."/>
            <person name="Dittami S."/>
            <person name="Maumus F."/>
            <person name="Michel G."/>
            <person name="Kersting A."/>
            <person name="Lauritano C."/>
            <person name="Lohaus R."/>
            <person name="Toepel M."/>
            <person name="Tonon T."/>
            <person name="Vanneste K."/>
            <person name="Amirebrahimi M."/>
            <person name="Brakel J."/>
            <person name="Bostroem C."/>
            <person name="Chovatia M."/>
            <person name="Grimwood J."/>
            <person name="Jenkins J.W."/>
            <person name="Jueterbock A."/>
            <person name="Mraz A."/>
            <person name="Stam W.T."/>
            <person name="Tice H."/>
            <person name="Bornberg-Bauer E."/>
            <person name="Green P.J."/>
            <person name="Pearson G.A."/>
            <person name="Procaccini G."/>
            <person name="Duarte C.M."/>
            <person name="Schmutz J."/>
            <person name="Reusch T.B.H."/>
            <person name="Van de Peer Y."/>
        </authorList>
    </citation>
    <scope>NUCLEOTIDE SEQUENCE [LARGE SCALE GENOMIC DNA]</scope>
    <source>
        <strain evidence="12">cv. Finnish</strain>
    </source>
</reference>
<gene>
    <name evidence="11" type="ORF">ZOSMA_174G00170</name>
</gene>
<comment type="caution">
    <text evidence="11">The sequence shown here is derived from an EMBL/GenBank/DDBJ whole genome shotgun (WGS) entry which is preliminary data.</text>
</comment>
<feature type="region of interest" description="Disordered" evidence="9">
    <location>
        <begin position="213"/>
        <end position="252"/>
    </location>
</feature>
<evidence type="ECO:0000313" key="12">
    <source>
        <dbReference type="Proteomes" id="UP000036987"/>
    </source>
</evidence>
<dbReference type="GO" id="GO:0030136">
    <property type="term" value="C:clathrin-coated vesicle"/>
    <property type="evidence" value="ECO:0000318"/>
    <property type="project" value="GO_Central"/>
</dbReference>
<sequence length="684" mass="74992">MRKALGTVKDQTSIGIARVSSNVAPELDVAIVKATSHDDLPANEKYIREILTVTSYSRLYVDACVASVSRRLGKTRDWVVALKTLVLVHRLIADGDPIFQTEIVRATRRGARLLNMSDFRDEAHSNSWDLSSFVRCYALYLDQRLECYLFDYKNGADVGKDPYARSYSAGRSGDGGDYDSYDRSYGNGRGGRGTDYDSYGGSYGNRGSDYDSYGRSYGNGGEGRNGDNNGYGERERSYSSSPAGGKTNGDVEKKMATTTSIKEMKPERLMGRMKQLQLLMDRFLACRPTGKAKNTRIVLVALYPIIRESFQIYADICEMLAALLDHFFDLEYEDCGKAFDCYVDVAKQIDELVELYGWCKDVGVARSSEYPEIQPVQKNLLETLEEFLREKGRKSKSPERAPPIEASPPSPPAQEEADEVVEEDPNAVKALPAPEITVDEKPDESSKEAVKVETADLVDLREEAFTADDQGNRFALALFSSDTTQTTNPDVTSAWQNPAAETGKADWELALVETASNLSNQKATLGGGFDPVLLNGIYDSGVIKHHMNSQATGGSASSVAPQIPGFNQNNGANRVLALPAPDGSVAKINDDPFSASLSVPPPSYVQMAEIEKKQHLMVQEDQLWQQYARNGMQGQVSLNKLSMGYNHVPPAMSYSYGMPQVPPTAAPIQGYAGAGGGYYHPATY</sequence>
<dbReference type="FunFam" id="1.25.40.90:FF:000019">
    <property type="entry name" value="Clathrin coat assembly protein"/>
    <property type="match status" value="1"/>
</dbReference>
<evidence type="ECO:0000256" key="3">
    <source>
        <dbReference type="ARBA" id="ARBA00004600"/>
    </source>
</evidence>
<evidence type="ECO:0000256" key="2">
    <source>
        <dbReference type="ARBA" id="ARBA00004555"/>
    </source>
</evidence>
<feature type="compositionally biased region" description="Acidic residues" evidence="9">
    <location>
        <begin position="415"/>
        <end position="425"/>
    </location>
</feature>
<feature type="domain" description="ENTH" evidence="10">
    <location>
        <begin position="19"/>
        <end position="155"/>
    </location>
</feature>
<dbReference type="InterPro" id="IPR013809">
    <property type="entry name" value="ENTH"/>
</dbReference>
<evidence type="ECO:0000259" key="10">
    <source>
        <dbReference type="PROSITE" id="PS50942"/>
    </source>
</evidence>
<dbReference type="GO" id="GO:0005545">
    <property type="term" value="F:1-phosphatidylinositol binding"/>
    <property type="evidence" value="ECO:0000318"/>
    <property type="project" value="GO_Central"/>
</dbReference>
<accession>A0A0K9PS63</accession>
<dbReference type="STRING" id="29655.A0A0K9PS63"/>
<protein>
    <submittedName>
        <fullName evidence="11">Clathrin assembly protein, putative, expressed</fullName>
    </submittedName>
</protein>
<dbReference type="SUPFAM" id="SSF89009">
    <property type="entry name" value="GAT-like domain"/>
    <property type="match status" value="1"/>
</dbReference>
<dbReference type="InterPro" id="IPR011417">
    <property type="entry name" value="ANTH_dom"/>
</dbReference>
<evidence type="ECO:0000256" key="1">
    <source>
        <dbReference type="ARBA" id="ARBA00004132"/>
    </source>
</evidence>
<dbReference type="GO" id="GO:0032050">
    <property type="term" value="F:clathrin heavy chain binding"/>
    <property type="evidence" value="ECO:0000318"/>
    <property type="project" value="GO_Central"/>
</dbReference>
<keyword evidence="12" id="KW-1185">Reference proteome</keyword>
<evidence type="ECO:0000256" key="8">
    <source>
        <dbReference type="ARBA" id="ARBA00023329"/>
    </source>
</evidence>
<dbReference type="PROSITE" id="PS50942">
    <property type="entry name" value="ENTH"/>
    <property type="match status" value="1"/>
</dbReference>
<evidence type="ECO:0000256" key="9">
    <source>
        <dbReference type="SAM" id="MobiDB-lite"/>
    </source>
</evidence>
<feature type="region of interest" description="Disordered" evidence="9">
    <location>
        <begin position="163"/>
        <end position="201"/>
    </location>
</feature>
<dbReference type="EMBL" id="LFYR01000655">
    <property type="protein sequence ID" value="KMZ71821.1"/>
    <property type="molecule type" value="Genomic_DNA"/>
</dbReference>
<evidence type="ECO:0000256" key="7">
    <source>
        <dbReference type="ARBA" id="ARBA00023176"/>
    </source>
</evidence>
<dbReference type="OMA" id="FVRTFAM"/>
<dbReference type="FunFam" id="1.20.58.150:FF:000005">
    <property type="entry name" value="putative clathrin assembly protein At2g25430"/>
    <property type="match status" value="1"/>
</dbReference>
<dbReference type="GO" id="GO:0005905">
    <property type="term" value="C:clathrin-coated pit"/>
    <property type="evidence" value="ECO:0000318"/>
    <property type="project" value="GO_Central"/>
</dbReference>